<dbReference type="GO" id="GO:0015031">
    <property type="term" value="P:protein transport"/>
    <property type="evidence" value="ECO:0007669"/>
    <property type="project" value="UniProtKB-KW"/>
</dbReference>
<organism evidence="9 10">
    <name type="scientific">Fulvitalea axinellae</name>
    <dbReference type="NCBI Taxonomy" id="1182444"/>
    <lineage>
        <taxon>Bacteria</taxon>
        <taxon>Pseudomonadati</taxon>
        <taxon>Bacteroidota</taxon>
        <taxon>Cytophagia</taxon>
        <taxon>Cytophagales</taxon>
        <taxon>Persicobacteraceae</taxon>
        <taxon>Fulvitalea</taxon>
    </lineage>
</organism>
<evidence type="ECO:0000256" key="4">
    <source>
        <dbReference type="ARBA" id="ARBA00022692"/>
    </source>
</evidence>
<evidence type="ECO:0000256" key="2">
    <source>
        <dbReference type="ARBA" id="ARBA00005811"/>
    </source>
</evidence>
<keyword evidence="7" id="KW-0653">Protein transport</keyword>
<protein>
    <submittedName>
        <fullName evidence="9">Biopolymer transporter ExbD</fullName>
    </submittedName>
</protein>
<keyword evidence="5 8" id="KW-1133">Transmembrane helix</keyword>
<evidence type="ECO:0000313" key="10">
    <source>
        <dbReference type="Proteomes" id="UP001348817"/>
    </source>
</evidence>
<feature type="transmembrane region" description="Helical" evidence="8">
    <location>
        <begin position="21"/>
        <end position="38"/>
    </location>
</feature>
<keyword evidence="10" id="KW-1185">Reference proteome</keyword>
<accession>A0AAU9CR80</accession>
<evidence type="ECO:0000256" key="3">
    <source>
        <dbReference type="ARBA" id="ARBA00022475"/>
    </source>
</evidence>
<gene>
    <name evidence="9" type="ORF">FUAX_30400</name>
</gene>
<keyword evidence="7" id="KW-0813">Transport</keyword>
<dbReference type="KEGG" id="fax:FUAX_30400"/>
<reference evidence="9 10" key="1">
    <citation type="submission" date="2021-12" db="EMBL/GenBank/DDBJ databases">
        <title>Genome sequencing of bacteria with rrn-lacking chromosome and rrn-plasmid.</title>
        <authorList>
            <person name="Anda M."/>
            <person name="Iwasaki W."/>
        </authorList>
    </citation>
    <scope>NUCLEOTIDE SEQUENCE [LARGE SCALE GENOMIC DNA]</scope>
    <source>
        <strain evidence="9 10">DSM 100852</strain>
    </source>
</reference>
<dbReference type="AlphaFoldDB" id="A0AAU9CR80"/>
<dbReference type="Proteomes" id="UP001348817">
    <property type="component" value="Chromosome"/>
</dbReference>
<name>A0AAU9CR80_9BACT</name>
<comment type="similarity">
    <text evidence="2 7">Belongs to the ExbD/TolR family.</text>
</comment>
<dbReference type="GO" id="GO:0005886">
    <property type="term" value="C:plasma membrane"/>
    <property type="evidence" value="ECO:0007669"/>
    <property type="project" value="UniProtKB-SubCell"/>
</dbReference>
<evidence type="ECO:0000256" key="5">
    <source>
        <dbReference type="ARBA" id="ARBA00022989"/>
    </source>
</evidence>
<keyword evidence="6 8" id="KW-0472">Membrane</keyword>
<dbReference type="GO" id="GO:0022857">
    <property type="term" value="F:transmembrane transporter activity"/>
    <property type="evidence" value="ECO:0007669"/>
    <property type="project" value="InterPro"/>
</dbReference>
<dbReference type="Pfam" id="PF02472">
    <property type="entry name" value="ExbD"/>
    <property type="match status" value="1"/>
</dbReference>
<evidence type="ECO:0000256" key="8">
    <source>
        <dbReference type="SAM" id="Phobius"/>
    </source>
</evidence>
<dbReference type="EMBL" id="AP025314">
    <property type="protein sequence ID" value="BDD10608.1"/>
    <property type="molecule type" value="Genomic_DNA"/>
</dbReference>
<evidence type="ECO:0000256" key="1">
    <source>
        <dbReference type="ARBA" id="ARBA00004162"/>
    </source>
</evidence>
<sequence>MSKFKKKTSASQEIPTSALPDIIFMLLFFFMVTTVMRTDDILVNQRLPQATELSKIEKKSLVSYIYIGSPKDQDKYGSEPKIQLNDVLMEPEAIVQYVNTEKDKLPEVDRNRITMSMKVDSDAKMGIISDVQEELKKASALKVLYASTKKVSL</sequence>
<dbReference type="RefSeq" id="WP_338392152.1">
    <property type="nucleotide sequence ID" value="NZ_AP025314.1"/>
</dbReference>
<evidence type="ECO:0000256" key="6">
    <source>
        <dbReference type="ARBA" id="ARBA00023136"/>
    </source>
</evidence>
<proteinExistence type="inferred from homology"/>
<comment type="subcellular location">
    <subcellularLocation>
        <location evidence="1">Cell membrane</location>
        <topology evidence="1">Single-pass membrane protein</topology>
    </subcellularLocation>
    <subcellularLocation>
        <location evidence="7">Cell membrane</location>
        <topology evidence="7">Single-pass type II membrane protein</topology>
    </subcellularLocation>
</comment>
<evidence type="ECO:0000313" key="9">
    <source>
        <dbReference type="EMBL" id="BDD10608.1"/>
    </source>
</evidence>
<evidence type="ECO:0000256" key="7">
    <source>
        <dbReference type="RuleBase" id="RU003879"/>
    </source>
</evidence>
<keyword evidence="4 7" id="KW-0812">Transmembrane</keyword>
<dbReference type="InterPro" id="IPR003400">
    <property type="entry name" value="ExbD"/>
</dbReference>
<keyword evidence="3" id="KW-1003">Cell membrane</keyword>